<feature type="transmembrane region" description="Helical" evidence="8">
    <location>
        <begin position="121"/>
        <end position="146"/>
    </location>
</feature>
<dbReference type="PANTHER" id="PTHR32196:SF21">
    <property type="entry name" value="ABC TRANSPORTER PERMEASE PROTEIN YPHD-RELATED"/>
    <property type="match status" value="1"/>
</dbReference>
<feature type="transmembrane region" description="Helical" evidence="8">
    <location>
        <begin position="191"/>
        <end position="211"/>
    </location>
</feature>
<evidence type="ECO:0000313" key="10">
    <source>
        <dbReference type="Proteomes" id="UP001205906"/>
    </source>
</evidence>
<dbReference type="InterPro" id="IPR001851">
    <property type="entry name" value="ABC_transp_permease"/>
</dbReference>
<evidence type="ECO:0000256" key="6">
    <source>
        <dbReference type="ARBA" id="ARBA00022989"/>
    </source>
</evidence>
<evidence type="ECO:0000256" key="1">
    <source>
        <dbReference type="ARBA" id="ARBA00004651"/>
    </source>
</evidence>
<keyword evidence="10" id="KW-1185">Reference proteome</keyword>
<comment type="subcellular location">
    <subcellularLocation>
        <location evidence="1">Cell membrane</location>
        <topology evidence="1">Multi-pass membrane protein</topology>
    </subcellularLocation>
</comment>
<proteinExistence type="predicted"/>
<feature type="transmembrane region" description="Helical" evidence="8">
    <location>
        <begin position="88"/>
        <end position="109"/>
    </location>
</feature>
<keyword evidence="5 8" id="KW-0812">Transmembrane</keyword>
<feature type="transmembrane region" description="Helical" evidence="8">
    <location>
        <begin position="318"/>
        <end position="340"/>
    </location>
</feature>
<feature type="transmembrane region" description="Helical" evidence="8">
    <location>
        <begin position="63"/>
        <end position="82"/>
    </location>
</feature>
<keyword evidence="7 8" id="KW-0472">Membrane</keyword>
<evidence type="ECO:0000313" key="9">
    <source>
        <dbReference type="EMBL" id="MCO6049615.1"/>
    </source>
</evidence>
<feature type="transmembrane region" description="Helical" evidence="8">
    <location>
        <begin position="31"/>
        <end position="51"/>
    </location>
</feature>
<protein>
    <submittedName>
        <fullName evidence="9">ABC transporter permease</fullName>
    </submittedName>
</protein>
<dbReference type="Proteomes" id="UP001205906">
    <property type="component" value="Unassembled WGS sequence"/>
</dbReference>
<organism evidence="9 10">
    <name type="scientific">Mesorhizobium liriopis</name>
    <dbReference type="NCBI Taxonomy" id="2953882"/>
    <lineage>
        <taxon>Bacteria</taxon>
        <taxon>Pseudomonadati</taxon>
        <taxon>Pseudomonadota</taxon>
        <taxon>Alphaproteobacteria</taxon>
        <taxon>Hyphomicrobiales</taxon>
        <taxon>Phyllobacteriaceae</taxon>
        <taxon>Mesorhizobium</taxon>
    </lineage>
</organism>
<evidence type="ECO:0000256" key="7">
    <source>
        <dbReference type="ARBA" id="ARBA00023136"/>
    </source>
</evidence>
<dbReference type="Pfam" id="PF02653">
    <property type="entry name" value="BPD_transp_2"/>
    <property type="match status" value="1"/>
</dbReference>
<comment type="caution">
    <text evidence="9">The sequence shown here is derived from an EMBL/GenBank/DDBJ whole genome shotgun (WGS) entry which is preliminary data.</text>
</comment>
<evidence type="ECO:0000256" key="3">
    <source>
        <dbReference type="ARBA" id="ARBA00022475"/>
    </source>
</evidence>
<gene>
    <name evidence="9" type="ORF">NGM99_07395</name>
</gene>
<keyword evidence="2" id="KW-0813">Transport</keyword>
<sequence>MAEQRDATTSLAEAQSSLSGLMTRLRGGMPGGQAGLIGLLVVLVVVFSLFIPGFASVGTLQSFMFQLPLLGLLSLAMVVPLITGGLNLAIIATTNQCALLMVWIMNSLLVPDAGVGATLGVIALAMLAGLALCLVIGLVTGALVAYTGVHPILVTLGTKSLIDGISIYLTRGRALSGVPEILSSTLNGSVFGVPVIFLILIFAAVFVGVVLKRTAFGIACAMIGSNLEATRYSAIDVKRVLVGVYTMSSLTCFVAALVMVATFNSASADYAQSYLLVTILAAVLGGVDPFGGFGTITGLMVALSVLQVISSGFNQFGLSNYLTLAIWGATLIVVVAAQTLKPYLGDIFSLRRRDQQEKSA</sequence>
<keyword evidence="6 8" id="KW-1133">Transmembrane helix</keyword>
<evidence type="ECO:0000256" key="5">
    <source>
        <dbReference type="ARBA" id="ARBA00022692"/>
    </source>
</evidence>
<dbReference type="RefSeq" id="WP_252817587.1">
    <property type="nucleotide sequence ID" value="NZ_JAMXQS010000003.1"/>
</dbReference>
<accession>A0ABT1C459</accession>
<feature type="transmembrane region" description="Helical" evidence="8">
    <location>
        <begin position="240"/>
        <end position="261"/>
    </location>
</feature>
<keyword evidence="4" id="KW-0997">Cell inner membrane</keyword>
<evidence type="ECO:0000256" key="4">
    <source>
        <dbReference type="ARBA" id="ARBA00022519"/>
    </source>
</evidence>
<name>A0ABT1C459_9HYPH</name>
<evidence type="ECO:0000256" key="8">
    <source>
        <dbReference type="SAM" id="Phobius"/>
    </source>
</evidence>
<reference evidence="9 10" key="1">
    <citation type="submission" date="2022-06" db="EMBL/GenBank/DDBJ databases">
        <title>Mesorhizobium sp. strain RP14 Genome sequencing and assembly.</title>
        <authorList>
            <person name="Kim I."/>
        </authorList>
    </citation>
    <scope>NUCLEOTIDE SEQUENCE [LARGE SCALE GENOMIC DNA]</scope>
    <source>
        <strain evidence="10">RP14(2022)</strain>
    </source>
</reference>
<evidence type="ECO:0000256" key="2">
    <source>
        <dbReference type="ARBA" id="ARBA00022448"/>
    </source>
</evidence>
<keyword evidence="3" id="KW-1003">Cell membrane</keyword>
<dbReference type="EMBL" id="JAMXQS010000003">
    <property type="protein sequence ID" value="MCO6049615.1"/>
    <property type="molecule type" value="Genomic_DNA"/>
</dbReference>
<feature type="transmembrane region" description="Helical" evidence="8">
    <location>
        <begin position="273"/>
        <end position="306"/>
    </location>
</feature>
<dbReference type="CDD" id="cd06579">
    <property type="entry name" value="TM_PBP1_transp_AraH_like"/>
    <property type="match status" value="1"/>
</dbReference>
<dbReference type="PANTHER" id="PTHR32196">
    <property type="entry name" value="ABC TRANSPORTER PERMEASE PROTEIN YPHD-RELATED-RELATED"/>
    <property type="match status" value="1"/>
</dbReference>